<keyword evidence="3" id="KW-0444">Lipid biosynthesis</keyword>
<dbReference type="GO" id="GO:0005739">
    <property type="term" value="C:mitochondrion"/>
    <property type="evidence" value="ECO:0007669"/>
    <property type="project" value="UniProtKB-SubCell"/>
</dbReference>
<comment type="catalytic activity">
    <reaction evidence="12">
        <text>a 2,3-saturated acyl-[ACP] + NADP(+) = a (2E)-enoyl-[ACP] + NADPH + H(+)</text>
        <dbReference type="Rhea" id="RHEA:22564"/>
        <dbReference type="Rhea" id="RHEA-COMP:9925"/>
        <dbReference type="Rhea" id="RHEA-COMP:9926"/>
        <dbReference type="ChEBI" id="CHEBI:15378"/>
        <dbReference type="ChEBI" id="CHEBI:57783"/>
        <dbReference type="ChEBI" id="CHEBI:58349"/>
        <dbReference type="ChEBI" id="CHEBI:78784"/>
        <dbReference type="ChEBI" id="CHEBI:78785"/>
        <dbReference type="EC" id="1.3.1.104"/>
    </reaction>
</comment>
<comment type="subcellular location">
    <subcellularLocation>
        <location evidence="1">Mitochondrion</location>
    </subcellularLocation>
</comment>
<dbReference type="EMBL" id="PUHW01000164">
    <property type="protein sequence ID" value="KAG0688292.1"/>
    <property type="molecule type" value="Genomic_DNA"/>
</dbReference>
<dbReference type="AlphaFoldDB" id="A0A9P7BDM5"/>
<evidence type="ECO:0000256" key="3">
    <source>
        <dbReference type="ARBA" id="ARBA00022516"/>
    </source>
</evidence>
<name>A0A9P7BDM5_9ASCO</name>
<evidence type="ECO:0000313" key="15">
    <source>
        <dbReference type="Proteomes" id="UP000697127"/>
    </source>
</evidence>
<evidence type="ECO:0000256" key="9">
    <source>
        <dbReference type="ARBA" id="ARBA00023128"/>
    </source>
</evidence>
<keyword evidence="10" id="KW-0275">Fatty acid biosynthesis</keyword>
<dbReference type="SMART" id="SM00829">
    <property type="entry name" value="PKS_ER"/>
    <property type="match status" value="1"/>
</dbReference>
<dbReference type="OrthoDB" id="7482721at2759"/>
<dbReference type="InterPro" id="IPR013154">
    <property type="entry name" value="ADH-like_N"/>
</dbReference>
<dbReference type="SUPFAM" id="SSF50129">
    <property type="entry name" value="GroES-like"/>
    <property type="match status" value="1"/>
</dbReference>
<evidence type="ECO:0000256" key="4">
    <source>
        <dbReference type="ARBA" id="ARBA00022832"/>
    </source>
</evidence>
<comment type="caution">
    <text evidence="14">The sequence shown here is derived from an EMBL/GenBank/DDBJ whole genome shotgun (WGS) entry which is preliminary data.</text>
</comment>
<keyword evidence="4" id="KW-0276">Fatty acid metabolism</keyword>
<evidence type="ECO:0000256" key="10">
    <source>
        <dbReference type="ARBA" id="ARBA00023160"/>
    </source>
</evidence>
<evidence type="ECO:0000313" key="14">
    <source>
        <dbReference type="EMBL" id="KAG0688292.1"/>
    </source>
</evidence>
<dbReference type="InterPro" id="IPR020843">
    <property type="entry name" value="ER"/>
</dbReference>
<dbReference type="InterPro" id="IPR036291">
    <property type="entry name" value="NAD(P)-bd_dom_sf"/>
</dbReference>
<keyword evidence="15" id="KW-1185">Reference proteome</keyword>
<dbReference type="SUPFAM" id="SSF51735">
    <property type="entry name" value="NAD(P)-binding Rossmann-fold domains"/>
    <property type="match status" value="1"/>
</dbReference>
<evidence type="ECO:0000256" key="2">
    <source>
        <dbReference type="ARBA" id="ARBA00010371"/>
    </source>
</evidence>
<protein>
    <recommendedName>
        <fullName evidence="11">enoyl-[acyl-carrier-protein] reductase</fullName>
        <ecNumber evidence="11">1.3.1.104</ecNumber>
    </recommendedName>
</protein>
<feature type="domain" description="Enoyl reductase (ER)" evidence="13">
    <location>
        <begin position="18"/>
        <end position="351"/>
    </location>
</feature>
<dbReference type="PANTHER" id="PTHR43981">
    <property type="entry name" value="ENOYL-[ACYL-CARRIER-PROTEIN] REDUCTASE, MITOCHONDRIAL"/>
    <property type="match status" value="1"/>
</dbReference>
<dbReference type="CDD" id="cd08290">
    <property type="entry name" value="ETR"/>
    <property type="match status" value="1"/>
</dbReference>
<evidence type="ECO:0000256" key="12">
    <source>
        <dbReference type="ARBA" id="ARBA00048843"/>
    </source>
</evidence>
<evidence type="ECO:0000256" key="6">
    <source>
        <dbReference type="ARBA" id="ARBA00022946"/>
    </source>
</evidence>
<accession>A0A9P7BDM5</accession>
<dbReference type="Gene3D" id="3.40.50.720">
    <property type="entry name" value="NAD(P)-binding Rossmann-like Domain"/>
    <property type="match status" value="1"/>
</dbReference>
<gene>
    <name evidence="14" type="primary">ETR1_1</name>
    <name evidence="14" type="ORF">C6P40_001156</name>
</gene>
<keyword evidence="9" id="KW-0496">Mitochondrion</keyword>
<keyword evidence="7" id="KW-0560">Oxidoreductase</keyword>
<keyword evidence="6" id="KW-0809">Transit peptide</keyword>
<sequence>MSVTAHAIVYENYGNPTQVIKSHSYKIDLNNLKPEEVVLQTLASPINPSDIVQIAGIYPSRPPISVDSLPEAKTPIAVTGNEGLFKIIAKGSDVSEFQIGDWVIPSSVNFGTWCTHRIHLKNEILKIPNDIPMNQAATLAVNPPSAYLMLNDIVKLQPGDWFVQNGANSQVGRLAIQMAKNMGVHSINIVRKKENFDDLVKDLTSIGATKVISQEDVGTEFFTEFLKGKNVKLGLDCVGGAASLAVAKVLSEYGKLVVYGSMTGQPLPLTVDLFLFKNITVQGFWLSKRLKNEAELKVSSTNAVVKLIKDGTLKESNVNETILKISELTDAKFLDTFVTAITNSNSGKQLIKFE</sequence>
<dbReference type="Pfam" id="PF00107">
    <property type="entry name" value="ADH_zinc_N"/>
    <property type="match status" value="1"/>
</dbReference>
<dbReference type="Gene3D" id="3.90.180.10">
    <property type="entry name" value="Medium-chain alcohol dehydrogenases, catalytic domain"/>
    <property type="match status" value="1"/>
</dbReference>
<dbReference type="GO" id="GO:0141148">
    <property type="term" value="F:enoyl-[acyl-carrier-protein] reductase (NADPH) activity"/>
    <property type="evidence" value="ECO:0007669"/>
    <property type="project" value="UniProtKB-EC"/>
</dbReference>
<dbReference type="EC" id="1.3.1.104" evidence="11"/>
<reference evidence="14" key="1">
    <citation type="submission" date="2020-11" db="EMBL/GenBank/DDBJ databases">
        <title>Kefir isolates.</title>
        <authorList>
            <person name="Marcisauskas S."/>
            <person name="Kim Y."/>
            <person name="Blasche S."/>
        </authorList>
    </citation>
    <scope>NUCLEOTIDE SEQUENCE</scope>
    <source>
        <strain evidence="14">Olga-1</strain>
    </source>
</reference>
<dbReference type="InterPro" id="IPR011032">
    <property type="entry name" value="GroES-like_sf"/>
</dbReference>
<dbReference type="Proteomes" id="UP000697127">
    <property type="component" value="Unassembled WGS sequence"/>
</dbReference>
<comment type="similarity">
    <text evidence="2">Belongs to the zinc-containing alcohol dehydrogenase family. Quinone oxidoreductase subfamily.</text>
</comment>
<proteinExistence type="inferred from homology"/>
<evidence type="ECO:0000259" key="13">
    <source>
        <dbReference type="SMART" id="SM00829"/>
    </source>
</evidence>
<evidence type="ECO:0000256" key="5">
    <source>
        <dbReference type="ARBA" id="ARBA00022857"/>
    </source>
</evidence>
<dbReference type="InterPro" id="IPR013149">
    <property type="entry name" value="ADH-like_C"/>
</dbReference>
<keyword evidence="5" id="KW-0521">NADP</keyword>
<evidence type="ECO:0000256" key="11">
    <source>
        <dbReference type="ARBA" id="ARBA00038963"/>
    </source>
</evidence>
<organism evidence="14 15">
    <name type="scientific">Pichia californica</name>
    <dbReference type="NCBI Taxonomy" id="460514"/>
    <lineage>
        <taxon>Eukaryota</taxon>
        <taxon>Fungi</taxon>
        <taxon>Dikarya</taxon>
        <taxon>Ascomycota</taxon>
        <taxon>Saccharomycotina</taxon>
        <taxon>Pichiomycetes</taxon>
        <taxon>Pichiales</taxon>
        <taxon>Pichiaceae</taxon>
        <taxon>Pichia</taxon>
    </lineage>
</organism>
<dbReference type="GO" id="GO:0006633">
    <property type="term" value="P:fatty acid biosynthetic process"/>
    <property type="evidence" value="ECO:0007669"/>
    <property type="project" value="UniProtKB-KW"/>
</dbReference>
<dbReference type="InterPro" id="IPR051034">
    <property type="entry name" value="Mito_Enoyl-ACP_Reductase"/>
</dbReference>
<keyword evidence="8" id="KW-0443">Lipid metabolism</keyword>
<evidence type="ECO:0000256" key="7">
    <source>
        <dbReference type="ARBA" id="ARBA00023002"/>
    </source>
</evidence>
<dbReference type="PANTHER" id="PTHR43981:SF2">
    <property type="entry name" value="ENOYL-[ACYL-CARRIER-PROTEIN] REDUCTASE, MITOCHONDRIAL"/>
    <property type="match status" value="1"/>
</dbReference>
<evidence type="ECO:0000256" key="8">
    <source>
        <dbReference type="ARBA" id="ARBA00023098"/>
    </source>
</evidence>
<dbReference type="Pfam" id="PF08240">
    <property type="entry name" value="ADH_N"/>
    <property type="match status" value="1"/>
</dbReference>
<evidence type="ECO:0000256" key="1">
    <source>
        <dbReference type="ARBA" id="ARBA00004173"/>
    </source>
</evidence>